<feature type="domain" description="MHD2" evidence="4">
    <location>
        <begin position="1101"/>
        <end position="1223"/>
    </location>
</feature>
<feature type="compositionally biased region" description="Polar residues" evidence="1">
    <location>
        <begin position="1"/>
        <end position="20"/>
    </location>
</feature>
<dbReference type="PROSITE" id="PS51258">
    <property type="entry name" value="MHD1"/>
    <property type="match status" value="1"/>
</dbReference>
<accession>A0A9W9KLI2</accession>
<dbReference type="InterPro" id="IPR014770">
    <property type="entry name" value="Munc13_1"/>
</dbReference>
<evidence type="ECO:0000313" key="5">
    <source>
        <dbReference type="EMBL" id="KAJ5109772.1"/>
    </source>
</evidence>
<dbReference type="RefSeq" id="XP_056477883.1">
    <property type="nucleotide sequence ID" value="XM_056614911.1"/>
</dbReference>
<dbReference type="SMART" id="SM00239">
    <property type="entry name" value="C2"/>
    <property type="match status" value="1"/>
</dbReference>
<dbReference type="PROSITE" id="PS50004">
    <property type="entry name" value="C2"/>
    <property type="match status" value="1"/>
</dbReference>
<dbReference type="InterPro" id="IPR010439">
    <property type="entry name" value="MUN_dom"/>
</dbReference>
<evidence type="ECO:0000313" key="6">
    <source>
        <dbReference type="Proteomes" id="UP001149074"/>
    </source>
</evidence>
<dbReference type="Gene3D" id="1.10.357.50">
    <property type="match status" value="1"/>
</dbReference>
<dbReference type="SUPFAM" id="SSF49562">
    <property type="entry name" value="C2 domain (Calcium/lipid-binding domain, CaLB)"/>
    <property type="match status" value="1"/>
</dbReference>
<evidence type="ECO:0000259" key="3">
    <source>
        <dbReference type="PROSITE" id="PS51258"/>
    </source>
</evidence>
<reference evidence="5" key="2">
    <citation type="journal article" date="2023" name="IMA Fungus">
        <title>Comparative genomic study of the Penicillium genus elucidates a diverse pangenome and 15 lateral gene transfer events.</title>
        <authorList>
            <person name="Petersen C."/>
            <person name="Sorensen T."/>
            <person name="Nielsen M.R."/>
            <person name="Sondergaard T.E."/>
            <person name="Sorensen J.L."/>
            <person name="Fitzpatrick D.A."/>
            <person name="Frisvad J.C."/>
            <person name="Nielsen K.L."/>
        </authorList>
    </citation>
    <scope>NUCLEOTIDE SEQUENCE</scope>
    <source>
        <strain evidence="5">IBT 30761</strain>
    </source>
</reference>
<dbReference type="CDD" id="cd04043">
    <property type="entry name" value="C2_Munc13_fungal"/>
    <property type="match status" value="1"/>
</dbReference>
<dbReference type="InterPro" id="IPR035892">
    <property type="entry name" value="C2_domain_sf"/>
</dbReference>
<dbReference type="Pfam" id="PF06292">
    <property type="entry name" value="MUN"/>
    <property type="match status" value="1"/>
</dbReference>
<keyword evidence="6" id="KW-1185">Reference proteome</keyword>
<evidence type="ECO:0000256" key="1">
    <source>
        <dbReference type="SAM" id="MobiDB-lite"/>
    </source>
</evidence>
<proteinExistence type="predicted"/>
<feature type="region of interest" description="Disordered" evidence="1">
    <location>
        <begin position="340"/>
        <end position="370"/>
    </location>
</feature>
<dbReference type="InterPro" id="IPR014772">
    <property type="entry name" value="Munc13_dom-2"/>
</dbReference>
<dbReference type="Proteomes" id="UP001149074">
    <property type="component" value="Unassembled WGS sequence"/>
</dbReference>
<dbReference type="PROSITE" id="PS51259">
    <property type="entry name" value="MHD2"/>
    <property type="match status" value="1"/>
</dbReference>
<dbReference type="InterPro" id="IPR052811">
    <property type="entry name" value="Glucose_resp_signaling"/>
</dbReference>
<dbReference type="OrthoDB" id="2015333at2759"/>
<sequence>MSTASSQSRGVNRRINSIQNEGRHSRNSSVSRRRPLSASVTSSHALRVAYLAYLLHPRSRRIQNAPAAPSRPKRSSTSIHDLMSDFSLIRDSKSTRIPHGFVAELEKRLTGVLMGKEKRKEYQDHLVVRTFAAFLNSLKEDSFRKRMEKDRRAEDLVLIFYSNAIKELSKGKEHDDDSWKLMVDRHVALFVRLLALILKSHDWAKDRPELANRLSVLENKLLLQDQDLMEGNGATTTEAVAPLSYDVKDMPLVQHVAKIFGMTSSQAQLEIDKHKTTWTEKAALQDLKTYQTHLNLQTHKTLSRDDFETDDAFEVWKKCEGPDLSQMMLAIVQSNPELAKSTPGALPAISPAADDDLSRTSSGRMSHGFDSPVDLSSLSLGVTDDDSEESDTYTFIPSDPRSVYRHILSQALSHDLRDRELEASQASSDAPSMKLLSKQSTELLNEICLRWRIPNFSRIVLFLDVIQSKFVDNEIDLNTLDSAFTFVKESPSSEPRSKRSSMAVSSVYDRQKWTVHDLQTMQILLSKLHEAMLRELYDVMMDCFETKPRPLGPVMYVLENHIQMDPSYTEDPEDIDRFSSYVQDGLAQKATEKYQSLLSQLVPVDQESWQFDNVIQLGDSIAKLAQKIQKRYRNNPEIMGVNPYTTLCLSVLPMFAEDANEMVIRIIDSAKSRGEEIDIDEGLDLYKQLATVRRLFINTIPDTPFPCHVEGLLEEFVWRWLRLTDQSVMEWVNQAIRQDAFGVRAEEGVEVAPEENRHSVSVIDIFRSFNEVVENLVHMEWDDDLGYAKFMTALSNSIGKGVAKYCEALEQMFARELDRLTPEQEAALNQTTQEKLMQFAKDTWTNKDKIEPFQFLSESLVKLNNIEYALAQLDRLEREINVDGCADVIAKNTPPQLKKVRKSTTYVFTIKVVEAEDLKACDMNGGSDPYVVLTDEYQKRIAKTRIIYNNLNPRWEDAVDITTQGPLNIIATIWDWDAVGDHDYVGRTSIKLDPVHFSDFLPREYWLDLDTQGRLLLRVSMEGERDDIQFYFGKAFRTLKRTERDMTRRITEKLSAYISHCLSRRTLKSLLSRGISMSTVSNFLNRNRQPAPTGPTPADVENALTPLFNYFNDNFAIMNKTLTEEAMRMVMARLWKEVLATIESLLVPPLSDKPSHQKPLTMQEVDIVSRWLLLLLNFFHAIDEDTGEANGVPIDILKSPKYHEIQSLNFFYFEPTENLIRTSERMASATANRQQANRNRASAPAHLGATGPGHGGLGVPAARRAKSIMLSRNLGTMKKVKEEKRREAQAEPNDDMILRILRMRPEAAGYLRDRSRQRERLAALAAADAIVKQSLMAGVGSRMSGTIPRR</sequence>
<dbReference type="GeneID" id="81353890"/>
<evidence type="ECO:0000259" key="4">
    <source>
        <dbReference type="PROSITE" id="PS51259"/>
    </source>
</evidence>
<reference evidence="5" key="1">
    <citation type="submission" date="2022-11" db="EMBL/GenBank/DDBJ databases">
        <authorList>
            <person name="Petersen C."/>
        </authorList>
    </citation>
    <scope>NUCLEOTIDE SEQUENCE</scope>
    <source>
        <strain evidence="5">IBT 30761</strain>
    </source>
</reference>
<evidence type="ECO:0008006" key="7">
    <source>
        <dbReference type="Google" id="ProtNLM"/>
    </source>
</evidence>
<feature type="domain" description="C2" evidence="2">
    <location>
        <begin position="889"/>
        <end position="1005"/>
    </location>
</feature>
<protein>
    <recommendedName>
        <fullName evidence="7">C2 domain protein</fullName>
    </recommendedName>
</protein>
<feature type="region of interest" description="Disordered" evidence="1">
    <location>
        <begin position="1"/>
        <end position="38"/>
    </location>
</feature>
<dbReference type="EMBL" id="JAPQKI010000003">
    <property type="protein sequence ID" value="KAJ5109772.1"/>
    <property type="molecule type" value="Genomic_DNA"/>
</dbReference>
<dbReference type="Gene3D" id="1.20.58.1100">
    <property type="match status" value="1"/>
</dbReference>
<dbReference type="PANTHER" id="PTHR47263:SF1">
    <property type="entry name" value="C2 DOMAIN PROTEIN (AFU_ORTHOLOGUE AFUA_7G02350)"/>
    <property type="match status" value="1"/>
</dbReference>
<gene>
    <name evidence="5" type="ORF">N7532_002417</name>
</gene>
<feature type="domain" description="MHD1" evidence="3">
    <location>
        <begin position="683"/>
        <end position="809"/>
    </location>
</feature>
<evidence type="ECO:0000259" key="2">
    <source>
        <dbReference type="PROSITE" id="PS50004"/>
    </source>
</evidence>
<dbReference type="InterPro" id="IPR000008">
    <property type="entry name" value="C2_dom"/>
</dbReference>
<organism evidence="5 6">
    <name type="scientific">Penicillium argentinense</name>
    <dbReference type="NCBI Taxonomy" id="1131581"/>
    <lineage>
        <taxon>Eukaryota</taxon>
        <taxon>Fungi</taxon>
        <taxon>Dikarya</taxon>
        <taxon>Ascomycota</taxon>
        <taxon>Pezizomycotina</taxon>
        <taxon>Eurotiomycetes</taxon>
        <taxon>Eurotiomycetidae</taxon>
        <taxon>Eurotiales</taxon>
        <taxon>Aspergillaceae</taxon>
        <taxon>Penicillium</taxon>
    </lineage>
</organism>
<dbReference type="PANTHER" id="PTHR47263">
    <property type="entry name" value="ADENYLATE CYCLASE ACTIVATION PROTEIN GIT1"/>
    <property type="match status" value="1"/>
</dbReference>
<comment type="caution">
    <text evidence="5">The sequence shown here is derived from an EMBL/GenBank/DDBJ whole genome shotgun (WGS) entry which is preliminary data.</text>
</comment>
<dbReference type="Gene3D" id="2.60.40.150">
    <property type="entry name" value="C2 domain"/>
    <property type="match status" value="1"/>
</dbReference>
<name>A0A9W9KLI2_9EURO</name>
<dbReference type="Pfam" id="PF00168">
    <property type="entry name" value="C2"/>
    <property type="match status" value="1"/>
</dbReference>